<dbReference type="PANTHER" id="PTHR23305:SF18">
    <property type="entry name" value="OBG-TYPE G DOMAIN-CONTAINING PROTEIN"/>
    <property type="match status" value="1"/>
</dbReference>
<evidence type="ECO:0000256" key="4">
    <source>
        <dbReference type="ARBA" id="ARBA00022840"/>
    </source>
</evidence>
<dbReference type="InterPro" id="IPR004396">
    <property type="entry name" value="ATPase_YchF/OLA1"/>
</dbReference>
<evidence type="ECO:0000256" key="5">
    <source>
        <dbReference type="ARBA" id="ARBA00022842"/>
    </source>
</evidence>
<gene>
    <name evidence="6 9" type="primary">ychF</name>
    <name evidence="9" type="ORF">E2980_05970</name>
</gene>
<dbReference type="CDD" id="cd01900">
    <property type="entry name" value="YchF"/>
    <property type="match status" value="1"/>
</dbReference>
<protein>
    <recommendedName>
        <fullName evidence="6">Ribosome-binding ATPase YchF</fullName>
    </recommendedName>
</protein>
<dbReference type="NCBIfam" id="TIGR00092">
    <property type="entry name" value="redox-regulated ATPase YchF"/>
    <property type="match status" value="1"/>
</dbReference>
<dbReference type="FunFam" id="3.10.20.30:FF:000001">
    <property type="entry name" value="Ribosome-binding ATPase YchF"/>
    <property type="match status" value="1"/>
</dbReference>
<dbReference type="FunFam" id="1.10.150.300:FF:000004">
    <property type="entry name" value="Ribosome-binding ATPase YchF"/>
    <property type="match status" value="1"/>
</dbReference>
<dbReference type="Gene3D" id="3.40.50.300">
    <property type="entry name" value="P-loop containing nucleotide triphosphate hydrolases"/>
    <property type="match status" value="1"/>
</dbReference>
<comment type="caution">
    <text evidence="9">The sequence shown here is derived from an EMBL/GenBank/DDBJ whole genome shotgun (WGS) entry which is preliminary data.</text>
</comment>
<dbReference type="InterPro" id="IPR006073">
    <property type="entry name" value="GTP-bd"/>
</dbReference>
<accession>A0A4Y8M1U7</accession>
<dbReference type="InterPro" id="IPR023192">
    <property type="entry name" value="TGS-like_dom_sf"/>
</dbReference>
<evidence type="ECO:0000259" key="7">
    <source>
        <dbReference type="PROSITE" id="PS51710"/>
    </source>
</evidence>
<dbReference type="InterPro" id="IPR004095">
    <property type="entry name" value="TGS"/>
</dbReference>
<keyword evidence="4 6" id="KW-0067">ATP-binding</keyword>
<dbReference type="PROSITE" id="PS51880">
    <property type="entry name" value="TGS"/>
    <property type="match status" value="1"/>
</dbReference>
<keyword evidence="5" id="KW-0460">Magnesium</keyword>
<dbReference type="GO" id="GO:0005525">
    <property type="term" value="F:GTP binding"/>
    <property type="evidence" value="ECO:0007669"/>
    <property type="project" value="InterPro"/>
</dbReference>
<reference evidence="9 10" key="1">
    <citation type="submission" date="2019-03" db="EMBL/GenBank/DDBJ databases">
        <title>Cohnella endophytica sp. nov., a novel endophytic bacterium isolated from bark of Sonneratia apetala.</title>
        <authorList>
            <person name="Tuo L."/>
        </authorList>
    </citation>
    <scope>NUCLEOTIDE SEQUENCE [LARGE SCALE GENOMIC DNA]</scope>
    <source>
        <strain evidence="9 10">CCTCC AB 208254</strain>
    </source>
</reference>
<dbReference type="PIRSF" id="PIRSF006641">
    <property type="entry name" value="CHP00092"/>
    <property type="match status" value="1"/>
</dbReference>
<dbReference type="PANTHER" id="PTHR23305">
    <property type="entry name" value="OBG GTPASE FAMILY"/>
    <property type="match status" value="1"/>
</dbReference>
<evidence type="ECO:0000259" key="8">
    <source>
        <dbReference type="PROSITE" id="PS51880"/>
    </source>
</evidence>
<dbReference type="Pfam" id="PF01926">
    <property type="entry name" value="MMR_HSR1"/>
    <property type="match status" value="1"/>
</dbReference>
<feature type="domain" description="OBG-type G" evidence="7">
    <location>
        <begin position="3"/>
        <end position="259"/>
    </location>
</feature>
<dbReference type="HAMAP" id="MF_00944">
    <property type="entry name" value="YchF_OLA1_ATPase"/>
    <property type="match status" value="1"/>
</dbReference>
<dbReference type="GO" id="GO:0016887">
    <property type="term" value="F:ATP hydrolysis activity"/>
    <property type="evidence" value="ECO:0007669"/>
    <property type="project" value="UniProtKB-UniRule"/>
</dbReference>
<dbReference type="InterPro" id="IPR041706">
    <property type="entry name" value="YchF_N"/>
</dbReference>
<dbReference type="Proteomes" id="UP000297900">
    <property type="component" value="Unassembled WGS sequence"/>
</dbReference>
<dbReference type="SUPFAM" id="SSF52540">
    <property type="entry name" value="P-loop containing nucleoside triphosphate hydrolases"/>
    <property type="match status" value="1"/>
</dbReference>
<dbReference type="InterPro" id="IPR013029">
    <property type="entry name" value="YchF_C"/>
</dbReference>
<evidence type="ECO:0000256" key="2">
    <source>
        <dbReference type="ARBA" id="ARBA00022723"/>
    </source>
</evidence>
<dbReference type="GO" id="GO:0043023">
    <property type="term" value="F:ribosomal large subunit binding"/>
    <property type="evidence" value="ECO:0007669"/>
    <property type="project" value="UniProtKB-UniRule"/>
</dbReference>
<keyword evidence="10" id="KW-1185">Reference proteome</keyword>
<organism evidence="9 10">
    <name type="scientific">Cohnella luojiensis</name>
    <dbReference type="NCBI Taxonomy" id="652876"/>
    <lineage>
        <taxon>Bacteria</taxon>
        <taxon>Bacillati</taxon>
        <taxon>Bacillota</taxon>
        <taxon>Bacilli</taxon>
        <taxon>Bacillales</taxon>
        <taxon>Paenibacillaceae</taxon>
        <taxon>Cohnella</taxon>
    </lineage>
</organism>
<dbReference type="AlphaFoldDB" id="A0A4Y8M1U7"/>
<dbReference type="GO" id="GO:0005524">
    <property type="term" value="F:ATP binding"/>
    <property type="evidence" value="ECO:0007669"/>
    <property type="project" value="UniProtKB-UniRule"/>
</dbReference>
<dbReference type="InterPro" id="IPR027417">
    <property type="entry name" value="P-loop_NTPase"/>
</dbReference>
<dbReference type="PROSITE" id="PS51710">
    <property type="entry name" value="G_OBG"/>
    <property type="match status" value="1"/>
</dbReference>
<feature type="binding site" evidence="6">
    <location>
        <begin position="12"/>
        <end position="17"/>
    </location>
    <ligand>
        <name>ATP</name>
        <dbReference type="ChEBI" id="CHEBI:30616"/>
    </ligand>
</feature>
<keyword evidence="2" id="KW-0479">Metal-binding</keyword>
<dbReference type="InterPro" id="IPR012675">
    <property type="entry name" value="Beta-grasp_dom_sf"/>
</dbReference>
<dbReference type="SUPFAM" id="SSF81271">
    <property type="entry name" value="TGS-like"/>
    <property type="match status" value="1"/>
</dbReference>
<proteinExistence type="inferred from homology"/>
<dbReference type="InterPro" id="IPR012676">
    <property type="entry name" value="TGS-like"/>
</dbReference>
<keyword evidence="3 6" id="KW-0547">Nucleotide-binding</keyword>
<dbReference type="Gene3D" id="3.10.20.30">
    <property type="match status" value="1"/>
</dbReference>
<dbReference type="RefSeq" id="WP_135151241.1">
    <property type="nucleotide sequence ID" value="NZ_SOMN01000005.1"/>
</dbReference>
<evidence type="ECO:0000256" key="3">
    <source>
        <dbReference type="ARBA" id="ARBA00022741"/>
    </source>
</evidence>
<dbReference type="GO" id="GO:0046872">
    <property type="term" value="F:metal ion binding"/>
    <property type="evidence" value="ECO:0007669"/>
    <property type="project" value="UniProtKB-KW"/>
</dbReference>
<comment type="similarity">
    <text evidence="6">Belongs to the TRAFAC class OBG-HflX-like GTPase superfamily. OBG GTPase family. YchF/OLA1 subfamily.</text>
</comment>
<dbReference type="EMBL" id="SOMN01000005">
    <property type="protein sequence ID" value="TFE28939.1"/>
    <property type="molecule type" value="Genomic_DNA"/>
</dbReference>
<dbReference type="CDD" id="cd04867">
    <property type="entry name" value="TGS_YchF_OLA1"/>
    <property type="match status" value="1"/>
</dbReference>
<evidence type="ECO:0000313" key="10">
    <source>
        <dbReference type="Proteomes" id="UP000297900"/>
    </source>
</evidence>
<dbReference type="InterPro" id="IPR031167">
    <property type="entry name" value="G_OBG"/>
</dbReference>
<name>A0A4Y8M1U7_9BACL</name>
<sequence>MALSCGIVGLPNVGKSTLFNAITQAGAEMANYPFCTIDPNVGVVEVPDERLQKLADIVNPNRIVPTAFEFVDIAGLVKGASRGEGLGNKFLANIREVDAIVHVVRCFQDENITHVSGKIDPINDIEVINLELILTDIDSVEKRMERTRKGLKGGDKKVAEELEVLERLHAALTAEKAARTVELSAEEKHIVRDLHLLTMKPVLYAANVSESEAANADGNPYVQKVREFAAAEGSEVVYISAKVESEIAELEGEDKEMFFEELGLTESGLDRLIRASYKLLGLYTYFTAGVQEVRAWTIRKGTKAPQAAAVIHTDFERGFIRAEVVSYADLTNSGSMKAAKEKGLTRLEGKEYVVADGDVMHFLFNV</sequence>
<feature type="domain" description="TGS" evidence="8">
    <location>
        <begin position="281"/>
        <end position="364"/>
    </location>
</feature>
<dbReference type="OrthoDB" id="9807318at2"/>
<comment type="cofactor">
    <cofactor evidence="1">
        <name>Mg(2+)</name>
        <dbReference type="ChEBI" id="CHEBI:18420"/>
    </cofactor>
</comment>
<evidence type="ECO:0000256" key="1">
    <source>
        <dbReference type="ARBA" id="ARBA00001946"/>
    </source>
</evidence>
<evidence type="ECO:0000313" key="9">
    <source>
        <dbReference type="EMBL" id="TFE28939.1"/>
    </source>
</evidence>
<dbReference type="Gene3D" id="1.10.150.300">
    <property type="entry name" value="TGS-like domain"/>
    <property type="match status" value="1"/>
</dbReference>
<comment type="function">
    <text evidence="6">ATPase that binds to both the 70S ribosome and the 50S ribosomal subunit in a nucleotide-independent manner.</text>
</comment>
<dbReference type="GO" id="GO:0005737">
    <property type="term" value="C:cytoplasm"/>
    <property type="evidence" value="ECO:0007669"/>
    <property type="project" value="TreeGrafter"/>
</dbReference>
<dbReference type="PRINTS" id="PR00326">
    <property type="entry name" value="GTP1OBG"/>
</dbReference>
<dbReference type="Pfam" id="PF06071">
    <property type="entry name" value="YchF-GTPase_C"/>
    <property type="match status" value="1"/>
</dbReference>
<evidence type="ECO:0000256" key="6">
    <source>
        <dbReference type="HAMAP-Rule" id="MF_00944"/>
    </source>
</evidence>